<dbReference type="SUPFAM" id="SSF103481">
    <property type="entry name" value="Multidrug resistance efflux transporter EmrE"/>
    <property type="match status" value="1"/>
</dbReference>
<dbReference type="GO" id="GO:0016020">
    <property type="term" value="C:membrane"/>
    <property type="evidence" value="ECO:0007669"/>
    <property type="project" value="InterPro"/>
</dbReference>
<sequence length="307" mass="33813">MFNNGSCMIFGIVAGVLSALFQSGSYALSRAFMLKHKSRLNLLFYSQLAMGALGILTLPLILPVVRFPWSGAFWGLMAGWFFAFVIGQFSFFQALREIEASRLSSLFGLKIVVLAVIFIAVEQRNLNFLQWIAVVLSAVAAMGMNLTGGRLSLKGLAWLALTLVSYSACDIVETGMIKMMPGKSVMLESLGIVALSYALLGFCTLPVLALKNDHRRLLIDAVPFSVAWYGAMIFIYVCFGLIGVVFGNIIQASRGIISVALGAVLLHYGFDRLEPRVGRKAWIRRFLMAVVMLAAMCLYTYARNRMQ</sequence>
<keyword evidence="1" id="KW-0472">Membrane</keyword>
<dbReference type="AlphaFoldDB" id="A0A2U1AA32"/>
<evidence type="ECO:0000313" key="4">
    <source>
        <dbReference type="Proteomes" id="UP000245959"/>
    </source>
</evidence>
<dbReference type="Pfam" id="PF00892">
    <property type="entry name" value="EamA"/>
    <property type="match status" value="1"/>
</dbReference>
<keyword evidence="1" id="KW-1133">Transmembrane helix</keyword>
<feature type="transmembrane region" description="Helical" evidence="1">
    <location>
        <begin position="103"/>
        <end position="121"/>
    </location>
</feature>
<evidence type="ECO:0000259" key="2">
    <source>
        <dbReference type="Pfam" id="PF00892"/>
    </source>
</evidence>
<feature type="transmembrane region" description="Helical" evidence="1">
    <location>
        <begin position="282"/>
        <end position="302"/>
    </location>
</feature>
<accession>A0A2U1AA32</accession>
<feature type="domain" description="EamA" evidence="2">
    <location>
        <begin position="10"/>
        <end position="145"/>
    </location>
</feature>
<comment type="caution">
    <text evidence="3">The sequence shown here is derived from an EMBL/GenBank/DDBJ whole genome shotgun (WGS) entry which is preliminary data.</text>
</comment>
<feature type="transmembrane region" description="Helical" evidence="1">
    <location>
        <begin position="189"/>
        <end position="210"/>
    </location>
</feature>
<feature type="transmembrane region" description="Helical" evidence="1">
    <location>
        <begin position="6"/>
        <end position="28"/>
    </location>
</feature>
<name>A0A2U1AA32_9BACT</name>
<keyword evidence="4" id="KW-1185">Reference proteome</keyword>
<feature type="transmembrane region" description="Helical" evidence="1">
    <location>
        <begin position="71"/>
        <end position="91"/>
    </location>
</feature>
<evidence type="ECO:0000256" key="1">
    <source>
        <dbReference type="SAM" id="Phobius"/>
    </source>
</evidence>
<dbReference type="EMBL" id="QEKH01000064">
    <property type="protein sequence ID" value="PVY30463.1"/>
    <property type="molecule type" value="Genomic_DNA"/>
</dbReference>
<gene>
    <name evidence="3" type="ORF">C8D82_1643</name>
</gene>
<feature type="transmembrane region" description="Helical" evidence="1">
    <location>
        <begin position="40"/>
        <end position="65"/>
    </location>
</feature>
<feature type="transmembrane region" description="Helical" evidence="1">
    <location>
        <begin position="127"/>
        <end position="144"/>
    </location>
</feature>
<dbReference type="InterPro" id="IPR000620">
    <property type="entry name" value="EamA_dom"/>
</dbReference>
<dbReference type="InterPro" id="IPR037185">
    <property type="entry name" value="EmrE-like"/>
</dbReference>
<keyword evidence="1" id="KW-0812">Transmembrane</keyword>
<organism evidence="3 4">
    <name type="scientific">Victivallis vadensis</name>
    <dbReference type="NCBI Taxonomy" id="172901"/>
    <lineage>
        <taxon>Bacteria</taxon>
        <taxon>Pseudomonadati</taxon>
        <taxon>Lentisphaerota</taxon>
        <taxon>Lentisphaeria</taxon>
        <taxon>Victivallales</taxon>
        <taxon>Victivallaceae</taxon>
        <taxon>Victivallis</taxon>
    </lineage>
</organism>
<dbReference type="Proteomes" id="UP000245959">
    <property type="component" value="Unassembled WGS sequence"/>
</dbReference>
<feature type="transmembrane region" description="Helical" evidence="1">
    <location>
        <begin position="222"/>
        <end position="246"/>
    </location>
</feature>
<reference evidence="3 4" key="1">
    <citation type="submission" date="2018-04" db="EMBL/GenBank/DDBJ databases">
        <title>Genomic Encyclopedia of Type Strains, Phase IV (KMG-IV): sequencing the most valuable type-strain genomes for metagenomic binning, comparative biology and taxonomic classification.</title>
        <authorList>
            <person name="Goeker M."/>
        </authorList>
    </citation>
    <scope>NUCLEOTIDE SEQUENCE [LARGE SCALE GENOMIC DNA]</scope>
    <source>
        <strain evidence="3 4">DSM 14823</strain>
    </source>
</reference>
<protein>
    <submittedName>
        <fullName evidence="3">EamA-like transporter family protein</fullName>
    </submittedName>
</protein>
<proteinExistence type="predicted"/>
<evidence type="ECO:0000313" key="3">
    <source>
        <dbReference type="EMBL" id="PVY30463.1"/>
    </source>
</evidence>
<feature type="transmembrane region" description="Helical" evidence="1">
    <location>
        <begin position="252"/>
        <end position="270"/>
    </location>
</feature>